<dbReference type="GO" id="GO:0005886">
    <property type="term" value="C:plasma membrane"/>
    <property type="evidence" value="ECO:0007669"/>
    <property type="project" value="UniProtKB-SubCell"/>
</dbReference>
<dbReference type="InterPro" id="IPR016169">
    <property type="entry name" value="FAD-bd_PCMH_sub2"/>
</dbReference>
<name>A0A517ZIZ9_9PLAN</name>
<comment type="subcellular location">
    <subcellularLocation>
        <location evidence="1">Cell membrane</location>
        <topology evidence="1">Multi-pass membrane protein</topology>
    </subcellularLocation>
</comment>
<evidence type="ECO:0000256" key="8">
    <source>
        <dbReference type="PROSITE-ProRule" id="PRU00703"/>
    </source>
</evidence>
<keyword evidence="6 8" id="KW-0129">CBS domain</keyword>
<feature type="transmembrane region" description="Helical" evidence="10">
    <location>
        <begin position="59"/>
        <end position="82"/>
    </location>
</feature>
<dbReference type="GO" id="GO:0050660">
    <property type="term" value="F:flavin adenine dinucleotide binding"/>
    <property type="evidence" value="ECO:0007669"/>
    <property type="project" value="InterPro"/>
</dbReference>
<evidence type="ECO:0000256" key="5">
    <source>
        <dbReference type="ARBA" id="ARBA00022989"/>
    </source>
</evidence>
<dbReference type="InterPro" id="IPR005170">
    <property type="entry name" value="Transptr-assoc_dom"/>
</dbReference>
<evidence type="ECO:0000259" key="12">
    <source>
        <dbReference type="PROSITE" id="PS51846"/>
    </source>
</evidence>
<dbReference type="AlphaFoldDB" id="A0A517ZIZ9"/>
<keyword evidence="7 9" id="KW-0472">Membrane</keyword>
<dbReference type="SUPFAM" id="SSF54631">
    <property type="entry name" value="CBS-domain pair"/>
    <property type="match status" value="1"/>
</dbReference>
<evidence type="ECO:0000256" key="7">
    <source>
        <dbReference type="ARBA" id="ARBA00023136"/>
    </source>
</evidence>
<feature type="transmembrane region" description="Helical" evidence="10">
    <location>
        <begin position="102"/>
        <end position="124"/>
    </location>
</feature>
<evidence type="ECO:0000256" key="4">
    <source>
        <dbReference type="ARBA" id="ARBA00022737"/>
    </source>
</evidence>
<dbReference type="PROSITE" id="PS51846">
    <property type="entry name" value="CNNM"/>
    <property type="match status" value="1"/>
</dbReference>
<evidence type="ECO:0000256" key="9">
    <source>
        <dbReference type="PROSITE-ProRule" id="PRU01193"/>
    </source>
</evidence>
<feature type="transmembrane region" description="Helical" evidence="10">
    <location>
        <begin position="6"/>
        <end position="32"/>
    </location>
</feature>
<sequence>MWGVELIIVLCMIAVNGIFAGYEIALASVSLSRLQVLLQDKRAGAKAAFYMKENMESSLATVQLGITLVGAIAAATGGAGAAETFAPQLRETFQISVGAAEFLAITAVVVPLTVATIIFGELIPKVFAIRNKEWVCLRMSNAIKWFSWSVWPVVRFLEMAVNWLMKLGQRHWQSKIDDQVSTESPELQELHASATLARWSRQIGAQEEKIIHGATALSQRLVRDIMLPAGSISMLDVNASISDCLVAAHLDMHTRFPVTERTDDPQAIIGYVNFKDIVAHMRLSPNDRSLRAIVRTITSFEETTPASSCLETIIKDHRHIALVRDEAMHVVGMVTLEDMIEELVGEIEDEYDRLPAHVVPTGSGWVVGGGITLNHLAELSNIDLTNDLPQQGARSLNEWIIGHLGRAVQGGETLEREQVRVVVRKVRRQKVLEAQIEVSTANKVEA</sequence>
<accession>A0A517ZIZ9</accession>
<keyword evidence="14" id="KW-1185">Reference proteome</keyword>
<evidence type="ECO:0000256" key="6">
    <source>
        <dbReference type="ARBA" id="ARBA00023122"/>
    </source>
</evidence>
<evidence type="ECO:0000256" key="3">
    <source>
        <dbReference type="ARBA" id="ARBA00022692"/>
    </source>
</evidence>
<dbReference type="PANTHER" id="PTHR43099">
    <property type="entry name" value="UPF0053 PROTEIN YRKA"/>
    <property type="match status" value="1"/>
</dbReference>
<dbReference type="Proteomes" id="UP000319383">
    <property type="component" value="Chromosome"/>
</dbReference>
<dbReference type="PROSITE" id="PS51371">
    <property type="entry name" value="CBS"/>
    <property type="match status" value="1"/>
</dbReference>
<evidence type="ECO:0000256" key="10">
    <source>
        <dbReference type="SAM" id="Phobius"/>
    </source>
</evidence>
<dbReference type="InterPro" id="IPR046342">
    <property type="entry name" value="CBS_dom_sf"/>
</dbReference>
<protein>
    <submittedName>
        <fullName evidence="13">Magnesium and cobalt efflux protein CorC</fullName>
    </submittedName>
</protein>
<dbReference type="KEGG" id="sdyn:Mal52_09210"/>
<keyword evidence="2" id="KW-1003">Cell membrane</keyword>
<proteinExistence type="predicted"/>
<dbReference type="InterPro" id="IPR000644">
    <property type="entry name" value="CBS_dom"/>
</dbReference>
<dbReference type="PANTHER" id="PTHR43099:SF5">
    <property type="entry name" value="HLYC_CORC FAMILY TRANSPORTER"/>
    <property type="match status" value="1"/>
</dbReference>
<dbReference type="InterPro" id="IPR044751">
    <property type="entry name" value="Ion_transp-like_CBS"/>
</dbReference>
<dbReference type="Gene3D" id="3.30.465.10">
    <property type="match status" value="1"/>
</dbReference>
<evidence type="ECO:0000256" key="2">
    <source>
        <dbReference type="ARBA" id="ARBA00022475"/>
    </source>
</evidence>
<dbReference type="EMBL" id="CP036276">
    <property type="protein sequence ID" value="QDU42460.1"/>
    <property type="molecule type" value="Genomic_DNA"/>
</dbReference>
<keyword evidence="4" id="KW-0677">Repeat</keyword>
<dbReference type="Pfam" id="PF03471">
    <property type="entry name" value="CorC_HlyC"/>
    <property type="match status" value="1"/>
</dbReference>
<feature type="domain" description="CNNM transmembrane" evidence="12">
    <location>
        <begin position="1"/>
        <end position="208"/>
    </location>
</feature>
<dbReference type="InterPro" id="IPR051676">
    <property type="entry name" value="UPF0053_domain"/>
</dbReference>
<dbReference type="RefSeq" id="WP_145374508.1">
    <property type="nucleotide sequence ID" value="NZ_CP036276.1"/>
</dbReference>
<dbReference type="Pfam" id="PF00571">
    <property type="entry name" value="CBS"/>
    <property type="match status" value="1"/>
</dbReference>
<dbReference type="Pfam" id="PF01595">
    <property type="entry name" value="CNNM"/>
    <property type="match status" value="1"/>
</dbReference>
<organism evidence="13 14">
    <name type="scientific">Symmachiella dynata</name>
    <dbReference type="NCBI Taxonomy" id="2527995"/>
    <lineage>
        <taxon>Bacteria</taxon>
        <taxon>Pseudomonadati</taxon>
        <taxon>Planctomycetota</taxon>
        <taxon>Planctomycetia</taxon>
        <taxon>Planctomycetales</taxon>
        <taxon>Planctomycetaceae</taxon>
        <taxon>Symmachiella</taxon>
    </lineage>
</organism>
<evidence type="ECO:0000259" key="11">
    <source>
        <dbReference type="PROSITE" id="PS51371"/>
    </source>
</evidence>
<keyword evidence="3 9" id="KW-0812">Transmembrane</keyword>
<dbReference type="CDD" id="cd04590">
    <property type="entry name" value="CBS_pair_CorC_HlyC_assoc"/>
    <property type="match status" value="1"/>
</dbReference>
<evidence type="ECO:0000256" key="1">
    <source>
        <dbReference type="ARBA" id="ARBA00004651"/>
    </source>
</evidence>
<feature type="domain" description="CBS" evidence="11">
    <location>
        <begin position="293"/>
        <end position="350"/>
    </location>
</feature>
<gene>
    <name evidence="13" type="primary">corC_2</name>
    <name evidence="13" type="ORF">Mal52_09210</name>
</gene>
<dbReference type="SUPFAM" id="SSF56176">
    <property type="entry name" value="FAD-binding/transporter-associated domain-like"/>
    <property type="match status" value="1"/>
</dbReference>
<dbReference type="InterPro" id="IPR002550">
    <property type="entry name" value="CNNM"/>
</dbReference>
<reference evidence="13 14" key="1">
    <citation type="submission" date="2019-02" db="EMBL/GenBank/DDBJ databases">
        <title>Deep-cultivation of Planctomycetes and their phenomic and genomic characterization uncovers novel biology.</title>
        <authorList>
            <person name="Wiegand S."/>
            <person name="Jogler M."/>
            <person name="Boedeker C."/>
            <person name="Pinto D."/>
            <person name="Vollmers J."/>
            <person name="Rivas-Marin E."/>
            <person name="Kohn T."/>
            <person name="Peeters S.H."/>
            <person name="Heuer A."/>
            <person name="Rast P."/>
            <person name="Oberbeckmann S."/>
            <person name="Bunk B."/>
            <person name="Jeske O."/>
            <person name="Meyerdierks A."/>
            <person name="Storesund J.E."/>
            <person name="Kallscheuer N."/>
            <person name="Luecker S."/>
            <person name="Lage O.M."/>
            <person name="Pohl T."/>
            <person name="Merkel B.J."/>
            <person name="Hornburger P."/>
            <person name="Mueller R.-W."/>
            <person name="Bruemmer F."/>
            <person name="Labrenz M."/>
            <person name="Spormann A.M."/>
            <person name="Op den Camp H."/>
            <person name="Overmann J."/>
            <person name="Amann R."/>
            <person name="Jetten M.S.M."/>
            <person name="Mascher T."/>
            <person name="Medema M.H."/>
            <person name="Devos D.P."/>
            <person name="Kaster A.-K."/>
            <person name="Ovreas L."/>
            <person name="Rohde M."/>
            <person name="Galperin M.Y."/>
            <person name="Jogler C."/>
        </authorList>
    </citation>
    <scope>NUCLEOTIDE SEQUENCE [LARGE SCALE GENOMIC DNA]</scope>
    <source>
        <strain evidence="13 14">Mal52</strain>
    </source>
</reference>
<evidence type="ECO:0000313" key="13">
    <source>
        <dbReference type="EMBL" id="QDU42460.1"/>
    </source>
</evidence>
<evidence type="ECO:0000313" key="14">
    <source>
        <dbReference type="Proteomes" id="UP000319383"/>
    </source>
</evidence>
<dbReference type="InterPro" id="IPR036318">
    <property type="entry name" value="FAD-bd_PCMH-like_sf"/>
</dbReference>
<keyword evidence="5 9" id="KW-1133">Transmembrane helix</keyword>
<dbReference type="Gene3D" id="3.10.580.10">
    <property type="entry name" value="CBS-domain"/>
    <property type="match status" value="1"/>
</dbReference>